<comment type="caution">
    <text evidence="1">The sequence shown here is derived from an EMBL/GenBank/DDBJ whole genome shotgun (WGS) entry which is preliminary data.</text>
</comment>
<dbReference type="EMBL" id="JAQGDS010000003">
    <property type="protein sequence ID" value="KAJ6262110.1"/>
    <property type="molecule type" value="Genomic_DNA"/>
</dbReference>
<name>A0AAD6J2P5_DREDA</name>
<reference evidence="1" key="1">
    <citation type="submission" date="2023-01" db="EMBL/GenBank/DDBJ databases">
        <title>The chitinases involved in constricting ring structure development in the nematode-trapping fungus Drechslerella dactyloides.</title>
        <authorList>
            <person name="Wang R."/>
            <person name="Zhang L."/>
            <person name="Tang P."/>
            <person name="Li S."/>
            <person name="Liang L."/>
        </authorList>
    </citation>
    <scope>NUCLEOTIDE SEQUENCE</scope>
    <source>
        <strain evidence="1">YMF1.00031</strain>
    </source>
</reference>
<evidence type="ECO:0000313" key="1">
    <source>
        <dbReference type="EMBL" id="KAJ6262110.1"/>
    </source>
</evidence>
<gene>
    <name evidence="1" type="ORF">Dda_2915</name>
</gene>
<protein>
    <submittedName>
        <fullName evidence="1">Uncharacterized protein</fullName>
    </submittedName>
</protein>
<proteinExistence type="predicted"/>
<dbReference type="AlphaFoldDB" id="A0AAD6J2P5"/>
<accession>A0AAD6J2P5</accession>
<keyword evidence="2" id="KW-1185">Reference proteome</keyword>
<sequence length="62" mass="6472">MPRMRIQWGGAREEDKYARFGKGGAFMQLGGGMFAGRQAGGDGGDGEAMCPAGCCIWSTNAP</sequence>
<evidence type="ECO:0000313" key="2">
    <source>
        <dbReference type="Proteomes" id="UP001221413"/>
    </source>
</evidence>
<organism evidence="1 2">
    <name type="scientific">Drechslerella dactyloides</name>
    <name type="common">Nematode-trapping fungus</name>
    <name type="synonym">Arthrobotrys dactyloides</name>
    <dbReference type="NCBI Taxonomy" id="74499"/>
    <lineage>
        <taxon>Eukaryota</taxon>
        <taxon>Fungi</taxon>
        <taxon>Dikarya</taxon>
        <taxon>Ascomycota</taxon>
        <taxon>Pezizomycotina</taxon>
        <taxon>Orbiliomycetes</taxon>
        <taxon>Orbiliales</taxon>
        <taxon>Orbiliaceae</taxon>
        <taxon>Drechslerella</taxon>
    </lineage>
</organism>
<dbReference type="Proteomes" id="UP001221413">
    <property type="component" value="Unassembled WGS sequence"/>
</dbReference>